<keyword evidence="3 6" id="KW-0812">Transmembrane</keyword>
<keyword evidence="8" id="KW-1185">Reference proteome</keyword>
<comment type="caution">
    <text evidence="7">The sequence shown here is derived from an EMBL/GenBank/DDBJ whole genome shotgun (WGS) entry which is preliminary data.</text>
</comment>
<proteinExistence type="predicted"/>
<dbReference type="AlphaFoldDB" id="J0R4S9"/>
<keyword evidence="2" id="KW-1003">Cell membrane</keyword>
<comment type="subcellular location">
    <subcellularLocation>
        <location evidence="1">Cell membrane</location>
        <topology evidence="1">Multi-pass membrane protein</topology>
    </subcellularLocation>
</comment>
<feature type="transmembrane region" description="Helical" evidence="6">
    <location>
        <begin position="282"/>
        <end position="299"/>
    </location>
</feature>
<dbReference type="InterPro" id="IPR005495">
    <property type="entry name" value="LptG/LptF_permease"/>
</dbReference>
<dbReference type="eggNOG" id="COG0795">
    <property type="taxonomic scope" value="Bacteria"/>
</dbReference>
<protein>
    <submittedName>
        <fullName evidence="7">Uncharacterized protein</fullName>
    </submittedName>
</protein>
<dbReference type="STRING" id="1094558.ME5_01075"/>
<sequence>MRIIELYILRRVFILFTAILLASVSISWTVQVLARINFLTTSEQTFFTVLKFSSLFIPSSIPLVIPFALVIAVTQVLSTMNQDSELVVINASGAPRFTVWKPVLLLALIVSILSFAIANFVTPQARHTMRDMLATAHSDLINVFIQEGNFRELTTNLYMEIGERHDDGTIGRLFIADQRDPNIDLYYYAVEGAVISNNHSDYLVLNNGEVQRRDNQTGDVSIIKFGSYSFDLGEFTASDGTPTIFPKDRPLAYLMNPDINDSHYQRRPLQYTAELHRRFTEWLYPLVFAFVALAVAGDAKSHRQARISASFTAISVSLLIYWLGYYFGDRADNDLAYIPLLYLIPLGVCGVISFMFFTNKTFKLPKFLNDKLLRLVDRIKTIFQSPQSSKNGDPQ</sequence>
<dbReference type="PATRIC" id="fig|1094558.3.peg.1170"/>
<dbReference type="InterPro" id="IPR030922">
    <property type="entry name" value="LptF"/>
</dbReference>
<evidence type="ECO:0000256" key="2">
    <source>
        <dbReference type="ARBA" id="ARBA00022475"/>
    </source>
</evidence>
<dbReference type="EMBL" id="AIMB01000007">
    <property type="protein sequence ID" value="EJF90674.1"/>
    <property type="molecule type" value="Genomic_DNA"/>
</dbReference>
<organism evidence="7 8">
    <name type="scientific">Bartonella tamiae Th239</name>
    <dbReference type="NCBI Taxonomy" id="1094558"/>
    <lineage>
        <taxon>Bacteria</taxon>
        <taxon>Pseudomonadati</taxon>
        <taxon>Pseudomonadota</taxon>
        <taxon>Alphaproteobacteria</taxon>
        <taxon>Hyphomicrobiales</taxon>
        <taxon>Bartonellaceae</taxon>
        <taxon>Bartonella</taxon>
    </lineage>
</organism>
<feature type="transmembrane region" description="Helical" evidence="6">
    <location>
        <begin position="99"/>
        <end position="121"/>
    </location>
</feature>
<dbReference type="PANTHER" id="PTHR33529:SF6">
    <property type="entry name" value="YJGP_YJGQ FAMILY PERMEASE"/>
    <property type="match status" value="1"/>
</dbReference>
<evidence type="ECO:0000256" key="5">
    <source>
        <dbReference type="ARBA" id="ARBA00023136"/>
    </source>
</evidence>
<evidence type="ECO:0000256" key="3">
    <source>
        <dbReference type="ARBA" id="ARBA00022692"/>
    </source>
</evidence>
<dbReference type="Proteomes" id="UP000008952">
    <property type="component" value="Unassembled WGS sequence"/>
</dbReference>
<name>J0R4S9_9HYPH</name>
<dbReference type="GO" id="GO:0043190">
    <property type="term" value="C:ATP-binding cassette (ABC) transporter complex"/>
    <property type="evidence" value="ECO:0007669"/>
    <property type="project" value="InterPro"/>
</dbReference>
<reference evidence="7 8" key="1">
    <citation type="submission" date="2012-03" db="EMBL/GenBank/DDBJ databases">
        <title>The Genome Sequence of Bartonella tamiae Th239.</title>
        <authorList>
            <consortium name="The Broad Institute Genome Sequencing Platform"/>
            <consortium name="The Broad Institute Genome Sequencing Center for Infectious Disease"/>
            <person name="Feldgarden M."/>
            <person name="Kirby J."/>
            <person name="Kosoy M."/>
            <person name="Birtles R."/>
            <person name="Probert W.S."/>
            <person name="Chiaraviglio L."/>
            <person name="Young S.K."/>
            <person name="Zeng Q."/>
            <person name="Gargeya S."/>
            <person name="Fitzgerald M."/>
            <person name="Haas B."/>
            <person name="Abouelleil A."/>
            <person name="Alvarado L."/>
            <person name="Arachchi H.M."/>
            <person name="Berlin A."/>
            <person name="Chapman S.B."/>
            <person name="Gearin G."/>
            <person name="Goldberg J."/>
            <person name="Griggs A."/>
            <person name="Gujja S."/>
            <person name="Hansen M."/>
            <person name="Heiman D."/>
            <person name="Howarth C."/>
            <person name="Larimer J."/>
            <person name="Lui A."/>
            <person name="MacDonald P.J.P."/>
            <person name="McCowen C."/>
            <person name="Montmayeur A."/>
            <person name="Murphy C."/>
            <person name="Neiman D."/>
            <person name="Pearson M."/>
            <person name="Priest M."/>
            <person name="Roberts A."/>
            <person name="Saif S."/>
            <person name="Shea T."/>
            <person name="Sisk P."/>
            <person name="Stolte C."/>
            <person name="Sykes S."/>
            <person name="Wortman J."/>
            <person name="Nusbaum C."/>
            <person name="Birren B."/>
        </authorList>
    </citation>
    <scope>NUCLEOTIDE SEQUENCE [LARGE SCALE GENOMIC DNA]</scope>
    <source>
        <strain evidence="7 8">Th239</strain>
    </source>
</reference>
<evidence type="ECO:0000256" key="4">
    <source>
        <dbReference type="ARBA" id="ARBA00022989"/>
    </source>
</evidence>
<dbReference type="HOGENOM" id="CLU_028799_7_0_5"/>
<accession>J0R4S9</accession>
<evidence type="ECO:0000313" key="7">
    <source>
        <dbReference type="EMBL" id="EJF90674.1"/>
    </source>
</evidence>
<feature type="transmembrane region" description="Helical" evidence="6">
    <location>
        <begin position="340"/>
        <end position="358"/>
    </location>
</feature>
<gene>
    <name evidence="7" type="ORF">ME5_01075</name>
</gene>
<dbReference type="Pfam" id="PF03739">
    <property type="entry name" value="LptF_LptG"/>
    <property type="match status" value="1"/>
</dbReference>
<dbReference type="GO" id="GO:0015920">
    <property type="term" value="P:lipopolysaccharide transport"/>
    <property type="evidence" value="ECO:0007669"/>
    <property type="project" value="TreeGrafter"/>
</dbReference>
<keyword evidence="5 6" id="KW-0472">Membrane</keyword>
<dbReference type="PANTHER" id="PTHR33529">
    <property type="entry name" value="SLR0882 PROTEIN-RELATED"/>
    <property type="match status" value="1"/>
</dbReference>
<dbReference type="GO" id="GO:0055085">
    <property type="term" value="P:transmembrane transport"/>
    <property type="evidence" value="ECO:0007669"/>
    <property type="project" value="InterPro"/>
</dbReference>
<dbReference type="NCBIfam" id="TIGR04407">
    <property type="entry name" value="LptF_YjgP"/>
    <property type="match status" value="1"/>
</dbReference>
<evidence type="ECO:0000313" key="8">
    <source>
        <dbReference type="Proteomes" id="UP000008952"/>
    </source>
</evidence>
<feature type="transmembrane region" description="Helical" evidence="6">
    <location>
        <begin position="311"/>
        <end position="328"/>
    </location>
</feature>
<dbReference type="OrthoDB" id="8477889at2"/>
<feature type="transmembrane region" description="Helical" evidence="6">
    <location>
        <begin position="54"/>
        <end position="78"/>
    </location>
</feature>
<evidence type="ECO:0000256" key="6">
    <source>
        <dbReference type="SAM" id="Phobius"/>
    </source>
</evidence>
<keyword evidence="4 6" id="KW-1133">Transmembrane helix</keyword>
<feature type="transmembrane region" description="Helical" evidence="6">
    <location>
        <begin position="12"/>
        <end position="34"/>
    </location>
</feature>
<evidence type="ECO:0000256" key="1">
    <source>
        <dbReference type="ARBA" id="ARBA00004651"/>
    </source>
</evidence>
<dbReference type="RefSeq" id="WP_008039161.1">
    <property type="nucleotide sequence ID" value="NZ_JH725147.1"/>
</dbReference>